<keyword evidence="1" id="KW-0472">Membrane</keyword>
<organism evidence="2 3">
    <name type="scientific">Niallia oryzisoli</name>
    <dbReference type="NCBI Taxonomy" id="1737571"/>
    <lineage>
        <taxon>Bacteria</taxon>
        <taxon>Bacillati</taxon>
        <taxon>Bacillota</taxon>
        <taxon>Bacilli</taxon>
        <taxon>Bacillales</taxon>
        <taxon>Bacillaceae</taxon>
        <taxon>Niallia</taxon>
    </lineage>
</organism>
<keyword evidence="3" id="KW-1185">Reference proteome</keyword>
<gene>
    <name evidence="2" type="ORF">R4Z09_16695</name>
</gene>
<sequence>MNIQQYYQQSAAASLNASLAALIPSILLLIYAFFISQTYQLCLLAIPFLIYSFFCYQKFLLNQNRAKAVKLSTTSFELSRTHLFESDLLITFMPAPSLRLLLFTPNGMKVGEIRDQSFFKLRWLIPNIIEKHMMKKYVLYDYKDEPIVYYRDLKDRIKIISPDNQEIADIFKGISGKEKEFFLETRSLFIKNSSLQDYSFHSSDGTQLARIQTGWMPLEWAERFVHVNTPILSMNEKLSESEKIQLFSLLISLYQYVDH</sequence>
<evidence type="ECO:0000313" key="2">
    <source>
        <dbReference type="EMBL" id="WVX78946.1"/>
    </source>
</evidence>
<dbReference type="Proteomes" id="UP001357223">
    <property type="component" value="Chromosome"/>
</dbReference>
<feature type="transmembrane region" description="Helical" evidence="1">
    <location>
        <begin position="38"/>
        <end position="56"/>
    </location>
</feature>
<dbReference type="EMBL" id="CP137640">
    <property type="protein sequence ID" value="WVX78946.1"/>
    <property type="molecule type" value="Genomic_DNA"/>
</dbReference>
<keyword evidence="1" id="KW-0812">Transmembrane</keyword>
<evidence type="ECO:0000256" key="1">
    <source>
        <dbReference type="SAM" id="Phobius"/>
    </source>
</evidence>
<evidence type="ECO:0000313" key="3">
    <source>
        <dbReference type="Proteomes" id="UP001357223"/>
    </source>
</evidence>
<feature type="transmembrane region" description="Helical" evidence="1">
    <location>
        <begin position="12"/>
        <end position="32"/>
    </location>
</feature>
<name>A0ABZ2C7J0_9BACI</name>
<protein>
    <recommendedName>
        <fullName evidence="4">ATP synthase F0 subunit 8</fullName>
    </recommendedName>
</protein>
<dbReference type="RefSeq" id="WP_338447880.1">
    <property type="nucleotide sequence ID" value="NZ_CP137640.1"/>
</dbReference>
<reference evidence="2 3" key="1">
    <citation type="submission" date="2023-10" db="EMBL/GenBank/DDBJ databases">
        <title>Niallia locisalis sp.nov. isolated from a salt pond sample.</title>
        <authorList>
            <person name="Li X.-J."/>
            <person name="Dong L."/>
        </authorList>
    </citation>
    <scope>NUCLEOTIDE SEQUENCE [LARGE SCALE GENOMIC DNA]</scope>
    <source>
        <strain evidence="2 3">DSM 29761</strain>
    </source>
</reference>
<keyword evidence="1" id="KW-1133">Transmembrane helix</keyword>
<accession>A0ABZ2C7J0</accession>
<evidence type="ECO:0008006" key="4">
    <source>
        <dbReference type="Google" id="ProtNLM"/>
    </source>
</evidence>
<proteinExistence type="predicted"/>